<dbReference type="AlphaFoldDB" id="A0AAV6UTU2"/>
<keyword evidence="1" id="KW-1133">Transmembrane helix</keyword>
<keyword evidence="3" id="KW-1185">Reference proteome</keyword>
<organism evidence="2 3">
    <name type="scientific">Oedothorax gibbosus</name>
    <dbReference type="NCBI Taxonomy" id="931172"/>
    <lineage>
        <taxon>Eukaryota</taxon>
        <taxon>Metazoa</taxon>
        <taxon>Ecdysozoa</taxon>
        <taxon>Arthropoda</taxon>
        <taxon>Chelicerata</taxon>
        <taxon>Arachnida</taxon>
        <taxon>Araneae</taxon>
        <taxon>Araneomorphae</taxon>
        <taxon>Entelegynae</taxon>
        <taxon>Araneoidea</taxon>
        <taxon>Linyphiidae</taxon>
        <taxon>Erigoninae</taxon>
        <taxon>Oedothorax</taxon>
    </lineage>
</organism>
<protein>
    <submittedName>
        <fullName evidence="2">Uncharacterized protein</fullName>
    </submittedName>
</protein>
<evidence type="ECO:0000313" key="2">
    <source>
        <dbReference type="EMBL" id="KAG8187905.1"/>
    </source>
</evidence>
<evidence type="ECO:0000313" key="3">
    <source>
        <dbReference type="Proteomes" id="UP000827092"/>
    </source>
</evidence>
<name>A0AAV6UTU2_9ARAC</name>
<keyword evidence="1" id="KW-0812">Transmembrane</keyword>
<accession>A0AAV6UTU2</accession>
<gene>
    <name evidence="2" type="ORF">JTE90_001667</name>
</gene>
<dbReference type="EMBL" id="JAFNEN010000256">
    <property type="protein sequence ID" value="KAG8187905.1"/>
    <property type="molecule type" value="Genomic_DNA"/>
</dbReference>
<evidence type="ECO:0000256" key="1">
    <source>
        <dbReference type="SAM" id="Phobius"/>
    </source>
</evidence>
<proteinExistence type="predicted"/>
<sequence length="102" mass="11763">MPPRIHTNRCKQKQRMGNQEIYEEKNIYTQKEEISYKRFTMKTVLIIIVLVFILASQVECKKNTLDCSLVKVKCKVPECDNPIYDTSVSCCQFCPGDHGTNG</sequence>
<dbReference type="Proteomes" id="UP000827092">
    <property type="component" value="Unassembled WGS sequence"/>
</dbReference>
<feature type="transmembrane region" description="Helical" evidence="1">
    <location>
        <begin position="39"/>
        <end position="58"/>
    </location>
</feature>
<reference evidence="2 3" key="1">
    <citation type="journal article" date="2022" name="Nat. Ecol. Evol.">
        <title>A masculinizing supergene underlies an exaggerated male reproductive morph in a spider.</title>
        <authorList>
            <person name="Hendrickx F."/>
            <person name="De Corte Z."/>
            <person name="Sonet G."/>
            <person name="Van Belleghem S.M."/>
            <person name="Kostlbacher S."/>
            <person name="Vangestel C."/>
        </authorList>
    </citation>
    <scope>NUCLEOTIDE SEQUENCE [LARGE SCALE GENOMIC DNA]</scope>
    <source>
        <strain evidence="2">W744_W776</strain>
    </source>
</reference>
<comment type="caution">
    <text evidence="2">The sequence shown here is derived from an EMBL/GenBank/DDBJ whole genome shotgun (WGS) entry which is preliminary data.</text>
</comment>
<keyword evidence="1" id="KW-0472">Membrane</keyword>